<evidence type="ECO:0000256" key="1">
    <source>
        <dbReference type="SAM" id="MobiDB-lite"/>
    </source>
</evidence>
<organism evidence="2">
    <name type="scientific">Brassica napus</name>
    <name type="common">Rape</name>
    <dbReference type="NCBI Taxonomy" id="3708"/>
    <lineage>
        <taxon>Eukaryota</taxon>
        <taxon>Viridiplantae</taxon>
        <taxon>Streptophyta</taxon>
        <taxon>Embryophyta</taxon>
        <taxon>Tracheophyta</taxon>
        <taxon>Spermatophyta</taxon>
        <taxon>Magnoliopsida</taxon>
        <taxon>eudicotyledons</taxon>
        <taxon>Gunneridae</taxon>
        <taxon>Pentapetalae</taxon>
        <taxon>rosids</taxon>
        <taxon>malvids</taxon>
        <taxon>Brassicales</taxon>
        <taxon>Brassicaceae</taxon>
        <taxon>Brassiceae</taxon>
        <taxon>Brassica</taxon>
    </lineage>
</organism>
<dbReference type="EMBL" id="HG994366">
    <property type="protein sequence ID" value="CAF1899068.1"/>
    <property type="molecule type" value="Genomic_DNA"/>
</dbReference>
<dbReference type="AlphaFoldDB" id="A0A816K3N9"/>
<reference evidence="2" key="1">
    <citation type="submission" date="2021-01" db="EMBL/GenBank/DDBJ databases">
        <authorList>
            <consortium name="Genoscope - CEA"/>
            <person name="William W."/>
        </authorList>
    </citation>
    <scope>NUCLEOTIDE SEQUENCE</scope>
</reference>
<name>A0A816K3N9_BRANA</name>
<sequence length="60" mass="6270">MNPQPDKATELSANRVIPPREVESIDTAKGGDNNPIDDIPGVGSVKTKTSNGVTNAPILE</sequence>
<feature type="region of interest" description="Disordered" evidence="1">
    <location>
        <begin position="1"/>
        <end position="60"/>
    </location>
</feature>
<evidence type="ECO:0000313" key="2">
    <source>
        <dbReference type="EMBL" id="CAF1899068.1"/>
    </source>
</evidence>
<dbReference type="Proteomes" id="UP001295469">
    <property type="component" value="Chromosome C02"/>
</dbReference>
<proteinExistence type="predicted"/>
<gene>
    <name evidence="2" type="ORF">DARMORV10_C02P20000.1</name>
</gene>
<protein>
    <submittedName>
        <fullName evidence="2">(rape) hypothetical protein</fullName>
    </submittedName>
</protein>
<accession>A0A816K3N9</accession>